<dbReference type="Gene3D" id="1.20.1720.10">
    <property type="entry name" value="Multidrug resistance protein D"/>
    <property type="match status" value="1"/>
</dbReference>
<dbReference type="SUPFAM" id="SSF103473">
    <property type="entry name" value="MFS general substrate transporter"/>
    <property type="match status" value="2"/>
</dbReference>
<feature type="transmembrane region" description="Helical" evidence="8">
    <location>
        <begin position="46"/>
        <end position="66"/>
    </location>
</feature>
<reference evidence="11" key="1">
    <citation type="submission" date="2018-12" db="EMBL/GenBank/DDBJ databases">
        <title>Tengunoibacter tsumagoiensis gen. nov., sp. nov., Dictyobacter kobayashii sp. nov., D. alpinus sp. nov., and D. joshuensis sp. nov. and description of Dictyobacteraceae fam. nov. within the order Ktedonobacterales isolated from Tengu-no-mugimeshi.</title>
        <authorList>
            <person name="Wang C.M."/>
            <person name="Zheng Y."/>
            <person name="Sakai Y."/>
            <person name="Toyoda A."/>
            <person name="Minakuchi Y."/>
            <person name="Abe K."/>
            <person name="Yokota A."/>
            <person name="Yabe S."/>
        </authorList>
    </citation>
    <scope>NUCLEOTIDE SEQUENCE [LARGE SCALE GENOMIC DNA]</scope>
    <source>
        <strain evidence="11">Uno11</strain>
    </source>
</reference>
<keyword evidence="5 8" id="KW-0812">Transmembrane</keyword>
<evidence type="ECO:0000256" key="2">
    <source>
        <dbReference type="ARBA" id="ARBA00008537"/>
    </source>
</evidence>
<evidence type="ECO:0000256" key="6">
    <source>
        <dbReference type="ARBA" id="ARBA00022989"/>
    </source>
</evidence>
<keyword evidence="6 8" id="KW-1133">Transmembrane helix</keyword>
<feature type="transmembrane region" description="Helical" evidence="8">
    <location>
        <begin position="12"/>
        <end position="34"/>
    </location>
</feature>
<evidence type="ECO:0000256" key="1">
    <source>
        <dbReference type="ARBA" id="ARBA00004651"/>
    </source>
</evidence>
<dbReference type="InterPro" id="IPR004638">
    <property type="entry name" value="EmrB-like"/>
</dbReference>
<dbReference type="PANTHER" id="PTHR42718:SF9">
    <property type="entry name" value="MAJOR FACILITATOR SUPERFAMILY MULTIDRUG TRANSPORTER MFSC"/>
    <property type="match status" value="1"/>
</dbReference>
<dbReference type="Pfam" id="PF07690">
    <property type="entry name" value="MFS_1"/>
    <property type="match status" value="1"/>
</dbReference>
<evidence type="ECO:0000259" key="9">
    <source>
        <dbReference type="PROSITE" id="PS50850"/>
    </source>
</evidence>
<feature type="transmembrane region" description="Helical" evidence="8">
    <location>
        <begin position="435"/>
        <end position="455"/>
    </location>
</feature>
<evidence type="ECO:0000313" key="10">
    <source>
        <dbReference type="EMBL" id="GCE22995.1"/>
    </source>
</evidence>
<dbReference type="Gene3D" id="1.20.1250.20">
    <property type="entry name" value="MFS general substrate transporter like domains"/>
    <property type="match status" value="1"/>
</dbReference>
<dbReference type="AlphaFoldDB" id="A0A402AV88"/>
<evidence type="ECO:0000313" key="11">
    <source>
        <dbReference type="Proteomes" id="UP000287188"/>
    </source>
</evidence>
<feature type="transmembrane region" description="Helical" evidence="8">
    <location>
        <begin position="296"/>
        <end position="319"/>
    </location>
</feature>
<dbReference type="NCBIfam" id="TIGR00711">
    <property type="entry name" value="efflux_EmrB"/>
    <property type="match status" value="1"/>
</dbReference>
<feature type="transmembrane region" description="Helical" evidence="8">
    <location>
        <begin position="222"/>
        <end position="246"/>
    </location>
</feature>
<dbReference type="Proteomes" id="UP000287188">
    <property type="component" value="Unassembled WGS sequence"/>
</dbReference>
<protein>
    <submittedName>
        <fullName evidence="10">MFS transporter</fullName>
    </submittedName>
</protein>
<evidence type="ECO:0000256" key="3">
    <source>
        <dbReference type="ARBA" id="ARBA00022448"/>
    </source>
</evidence>
<dbReference type="OrthoDB" id="9816041at2"/>
<gene>
    <name evidence="10" type="primary">imrB</name>
    <name evidence="10" type="ORF">KDK_67950</name>
</gene>
<feature type="transmembrane region" description="Helical" evidence="8">
    <location>
        <begin position="140"/>
        <end position="160"/>
    </location>
</feature>
<comment type="caution">
    <text evidence="10">The sequence shown here is derived from an EMBL/GenBank/DDBJ whole genome shotgun (WGS) entry which is preliminary data.</text>
</comment>
<keyword evidence="4" id="KW-1003">Cell membrane</keyword>
<dbReference type="InterPro" id="IPR036259">
    <property type="entry name" value="MFS_trans_sf"/>
</dbReference>
<dbReference type="EMBL" id="BIFS01000002">
    <property type="protein sequence ID" value="GCE22995.1"/>
    <property type="molecule type" value="Genomic_DNA"/>
</dbReference>
<comment type="subcellular location">
    <subcellularLocation>
        <location evidence="1">Cell membrane</location>
        <topology evidence="1">Multi-pass membrane protein</topology>
    </subcellularLocation>
</comment>
<feature type="transmembrane region" description="Helical" evidence="8">
    <location>
        <begin position="267"/>
        <end position="290"/>
    </location>
</feature>
<proteinExistence type="inferred from homology"/>
<dbReference type="PANTHER" id="PTHR42718">
    <property type="entry name" value="MAJOR FACILITATOR SUPERFAMILY MULTIDRUG TRANSPORTER MFSC"/>
    <property type="match status" value="1"/>
</dbReference>
<evidence type="ECO:0000256" key="4">
    <source>
        <dbReference type="ARBA" id="ARBA00022475"/>
    </source>
</evidence>
<dbReference type="PROSITE" id="PS50850">
    <property type="entry name" value="MFS"/>
    <property type="match status" value="1"/>
</dbReference>
<dbReference type="InterPro" id="IPR011701">
    <property type="entry name" value="MFS"/>
</dbReference>
<keyword evidence="11" id="KW-1185">Reference proteome</keyword>
<feature type="transmembrane region" description="Helical" evidence="8">
    <location>
        <begin position="361"/>
        <end position="384"/>
    </location>
</feature>
<evidence type="ECO:0000256" key="8">
    <source>
        <dbReference type="SAM" id="Phobius"/>
    </source>
</evidence>
<sequence>MHRLHMNPKISVSVVFVAAMFMSIMDGTIVTVALPSLGRQFGVSGAGIDAVVVGYLVSLAVVIPASGWLGDRFGTKRIFLSALALFSITSAMCGLATSLPMLIVFRILQGLAGGALTPVGMALLYRTFPPAERVQVSRILNIPTVFAPAMGPVLGGILITQFSWRWVFFVNVPIGILACLFGLLFLNEYYEESVNSFDVLGFILAAVGLSLAMYALSEGPNYGWSSVGILGSGIVGVLILVAFVFIELRSSHPMLDLRLLSNRVFRTCNLLSLFSGAGFLGLLYAAPLFLQEGRGVSALTSGLTTFPEAIGVLVSTQIAARLYPRVGPRRLIVTGLMGVTVFMVLMSFIGQNTSLWLMRGLMFLIGAGMANAFLPVQAAAFATISPAATGHASALNNAQRQIGSSLGVAIISTVISIVGITQLSHSGAVVPNLNAYHAAFITSAVLVFIAALIAFKVRDSDAASTMQSKEKDSEQATSQEASLEAALNVNASV</sequence>
<feature type="transmembrane region" description="Helical" evidence="8">
    <location>
        <begin position="405"/>
        <end position="423"/>
    </location>
</feature>
<feature type="transmembrane region" description="Helical" evidence="8">
    <location>
        <begin position="78"/>
        <end position="97"/>
    </location>
</feature>
<keyword evidence="7 8" id="KW-0472">Membrane</keyword>
<dbReference type="CDD" id="cd17503">
    <property type="entry name" value="MFS_LmrB_MDR_like"/>
    <property type="match status" value="1"/>
</dbReference>
<name>A0A402AV88_9CHLR</name>
<feature type="domain" description="Major facilitator superfamily (MFS) profile" evidence="9">
    <location>
        <begin position="12"/>
        <end position="462"/>
    </location>
</feature>
<keyword evidence="3" id="KW-0813">Transport</keyword>
<evidence type="ECO:0000256" key="7">
    <source>
        <dbReference type="ARBA" id="ARBA00023136"/>
    </source>
</evidence>
<dbReference type="InterPro" id="IPR020846">
    <property type="entry name" value="MFS_dom"/>
</dbReference>
<feature type="transmembrane region" description="Helical" evidence="8">
    <location>
        <begin position="103"/>
        <end position="128"/>
    </location>
</feature>
<evidence type="ECO:0000256" key="5">
    <source>
        <dbReference type="ARBA" id="ARBA00022692"/>
    </source>
</evidence>
<feature type="transmembrane region" description="Helical" evidence="8">
    <location>
        <begin position="197"/>
        <end position="216"/>
    </location>
</feature>
<dbReference type="PRINTS" id="PR01036">
    <property type="entry name" value="TCRTETB"/>
</dbReference>
<dbReference type="GO" id="GO:0022857">
    <property type="term" value="F:transmembrane transporter activity"/>
    <property type="evidence" value="ECO:0007669"/>
    <property type="project" value="InterPro"/>
</dbReference>
<feature type="transmembrane region" description="Helical" evidence="8">
    <location>
        <begin position="331"/>
        <end position="349"/>
    </location>
</feature>
<dbReference type="GO" id="GO:0005886">
    <property type="term" value="C:plasma membrane"/>
    <property type="evidence" value="ECO:0007669"/>
    <property type="project" value="UniProtKB-SubCell"/>
</dbReference>
<feature type="transmembrane region" description="Helical" evidence="8">
    <location>
        <begin position="166"/>
        <end position="185"/>
    </location>
</feature>
<comment type="similarity">
    <text evidence="2">Belongs to the major facilitator superfamily. EmrB family.</text>
</comment>
<accession>A0A402AV88</accession>
<organism evidence="10 11">
    <name type="scientific">Dictyobacter kobayashii</name>
    <dbReference type="NCBI Taxonomy" id="2014872"/>
    <lineage>
        <taxon>Bacteria</taxon>
        <taxon>Bacillati</taxon>
        <taxon>Chloroflexota</taxon>
        <taxon>Ktedonobacteria</taxon>
        <taxon>Ktedonobacterales</taxon>
        <taxon>Dictyobacteraceae</taxon>
        <taxon>Dictyobacter</taxon>
    </lineage>
</organism>